<gene>
    <name evidence="2" type="ORF">I5L79_21765</name>
</gene>
<comment type="caution">
    <text evidence="2">The sequence shown here is derived from an EMBL/GenBank/DDBJ whole genome shotgun (WGS) entry which is preliminary data.</text>
</comment>
<feature type="compositionally biased region" description="Low complexity" evidence="1">
    <location>
        <begin position="1"/>
        <end position="14"/>
    </location>
</feature>
<dbReference type="EMBL" id="JADWYK010000021">
    <property type="protein sequence ID" value="MBG8556188.1"/>
    <property type="molecule type" value="Genomic_DNA"/>
</dbReference>
<reference evidence="2 3" key="1">
    <citation type="submission" date="2020-11" db="EMBL/GenBank/DDBJ databases">
        <title>Hymenobacter sp.</title>
        <authorList>
            <person name="Kim M.K."/>
        </authorList>
    </citation>
    <scope>NUCLEOTIDE SEQUENCE [LARGE SCALE GENOMIC DNA]</scope>
    <source>
        <strain evidence="2 3">BT594</strain>
    </source>
</reference>
<sequence length="98" mass="10892">MKQQQQRTQYTAGQKMPMNQTTPALTIRQLMPPGFLAELAKRTGLRNPSNLAQLVRMEQTTSRHWPAVLGLAKETNPEGFAQWESAQKDLAQAVTAAS</sequence>
<name>A0ABS0L7R1_9BACT</name>
<dbReference type="Proteomes" id="UP000601099">
    <property type="component" value="Unassembled WGS sequence"/>
</dbReference>
<organism evidence="2 3">
    <name type="scientific">Hymenobacter guriensis</name>
    <dbReference type="NCBI Taxonomy" id="2793065"/>
    <lineage>
        <taxon>Bacteria</taxon>
        <taxon>Pseudomonadati</taxon>
        <taxon>Bacteroidota</taxon>
        <taxon>Cytophagia</taxon>
        <taxon>Cytophagales</taxon>
        <taxon>Hymenobacteraceae</taxon>
        <taxon>Hymenobacter</taxon>
    </lineage>
</organism>
<evidence type="ECO:0000256" key="1">
    <source>
        <dbReference type="SAM" id="MobiDB-lite"/>
    </source>
</evidence>
<protein>
    <submittedName>
        <fullName evidence="2">Uncharacterized protein</fullName>
    </submittedName>
</protein>
<dbReference type="RefSeq" id="WP_196957206.1">
    <property type="nucleotide sequence ID" value="NZ_JADWYK010000021.1"/>
</dbReference>
<proteinExistence type="predicted"/>
<feature type="region of interest" description="Disordered" evidence="1">
    <location>
        <begin position="1"/>
        <end position="20"/>
    </location>
</feature>
<accession>A0ABS0L7R1</accession>
<evidence type="ECO:0000313" key="3">
    <source>
        <dbReference type="Proteomes" id="UP000601099"/>
    </source>
</evidence>
<evidence type="ECO:0000313" key="2">
    <source>
        <dbReference type="EMBL" id="MBG8556188.1"/>
    </source>
</evidence>
<keyword evidence="3" id="KW-1185">Reference proteome</keyword>